<gene>
    <name evidence="1" type="ORF">GQ55_1G100000</name>
</gene>
<organism evidence="1 2">
    <name type="scientific">Panicum hallii var. hallii</name>
    <dbReference type="NCBI Taxonomy" id="1504633"/>
    <lineage>
        <taxon>Eukaryota</taxon>
        <taxon>Viridiplantae</taxon>
        <taxon>Streptophyta</taxon>
        <taxon>Embryophyta</taxon>
        <taxon>Tracheophyta</taxon>
        <taxon>Spermatophyta</taxon>
        <taxon>Magnoliopsida</taxon>
        <taxon>Liliopsida</taxon>
        <taxon>Poales</taxon>
        <taxon>Poaceae</taxon>
        <taxon>PACMAD clade</taxon>
        <taxon>Panicoideae</taxon>
        <taxon>Panicodae</taxon>
        <taxon>Paniceae</taxon>
        <taxon>Panicinae</taxon>
        <taxon>Panicum</taxon>
        <taxon>Panicum sect. Panicum</taxon>
    </lineage>
</organism>
<accession>A0A2T7F454</accession>
<keyword evidence="2" id="KW-1185">Reference proteome</keyword>
<dbReference type="AlphaFoldDB" id="A0A2T7F454"/>
<evidence type="ECO:0000313" key="1">
    <source>
        <dbReference type="EMBL" id="PUZ74856.1"/>
    </source>
</evidence>
<name>A0A2T7F454_9POAL</name>
<evidence type="ECO:0000313" key="2">
    <source>
        <dbReference type="Proteomes" id="UP000244336"/>
    </source>
</evidence>
<dbReference type="EMBL" id="CM009749">
    <property type="protein sequence ID" value="PUZ74856.1"/>
    <property type="molecule type" value="Genomic_DNA"/>
</dbReference>
<sequence length="70" mass="7448">MVPSAALLAASPFLAARRPRVAAPALRVVLLLRRFCSGVVDSSLALMLLPRPWSSVASSSRAQDMDSRLA</sequence>
<dbReference type="Gramene" id="PUZ74856">
    <property type="protein sequence ID" value="PUZ74856"/>
    <property type="gene ID" value="GQ55_1G100000"/>
</dbReference>
<proteinExistence type="predicted"/>
<reference evidence="1 2" key="1">
    <citation type="submission" date="2018-04" db="EMBL/GenBank/DDBJ databases">
        <title>WGS assembly of Panicum hallii var. hallii HAL2.</title>
        <authorList>
            <person name="Lovell J."/>
            <person name="Jenkins J."/>
            <person name="Lowry D."/>
            <person name="Mamidi S."/>
            <person name="Sreedasyam A."/>
            <person name="Weng X."/>
            <person name="Barry K."/>
            <person name="Bonette J."/>
            <person name="Campitelli B."/>
            <person name="Daum C."/>
            <person name="Gordon S."/>
            <person name="Gould B."/>
            <person name="Lipzen A."/>
            <person name="MacQueen A."/>
            <person name="Palacio-Mejia J."/>
            <person name="Plott C."/>
            <person name="Shakirov E."/>
            <person name="Shu S."/>
            <person name="Yoshinaga Y."/>
            <person name="Zane M."/>
            <person name="Rokhsar D."/>
            <person name="Grimwood J."/>
            <person name="Schmutz J."/>
            <person name="Juenger T."/>
        </authorList>
    </citation>
    <scope>NUCLEOTIDE SEQUENCE [LARGE SCALE GENOMIC DNA]</scope>
    <source>
        <strain evidence="2">cv. HAL2</strain>
    </source>
</reference>
<protein>
    <submittedName>
        <fullName evidence="1">Uncharacterized protein</fullName>
    </submittedName>
</protein>
<dbReference type="Proteomes" id="UP000244336">
    <property type="component" value="Chromosome 1"/>
</dbReference>